<keyword evidence="2" id="KW-1185">Reference proteome</keyword>
<organism evidence="1 2">
    <name type="scientific">Avena sativa</name>
    <name type="common">Oat</name>
    <dbReference type="NCBI Taxonomy" id="4498"/>
    <lineage>
        <taxon>Eukaryota</taxon>
        <taxon>Viridiplantae</taxon>
        <taxon>Streptophyta</taxon>
        <taxon>Embryophyta</taxon>
        <taxon>Tracheophyta</taxon>
        <taxon>Spermatophyta</taxon>
        <taxon>Magnoliopsida</taxon>
        <taxon>Liliopsida</taxon>
        <taxon>Poales</taxon>
        <taxon>Poaceae</taxon>
        <taxon>BOP clade</taxon>
        <taxon>Pooideae</taxon>
        <taxon>Poodae</taxon>
        <taxon>Poeae</taxon>
        <taxon>Poeae Chloroplast Group 1 (Aveneae type)</taxon>
        <taxon>Aveninae</taxon>
        <taxon>Avena</taxon>
    </lineage>
</organism>
<reference evidence="1" key="2">
    <citation type="submission" date="2025-09" db="UniProtKB">
        <authorList>
            <consortium name="EnsemblPlants"/>
        </authorList>
    </citation>
    <scope>IDENTIFICATION</scope>
</reference>
<dbReference type="Proteomes" id="UP001732700">
    <property type="component" value="Chromosome 4C"/>
</dbReference>
<sequence>MPDDRSPPSYVLDKFVEGKTLDWMDTEFKPQDPEGKLPTSMLFRPLVTRANLYQLCSLEDLTLGMSMMRVSSMFVDDLRLQQPYTAARYGSVRKVFLVCKDDHSIVEGFQRWMIENYPVVDEVKELHGADHMAMLSTPDELASCLADIVKNYA</sequence>
<proteinExistence type="predicted"/>
<protein>
    <submittedName>
        <fullName evidence="1">Uncharacterized protein</fullName>
    </submittedName>
</protein>
<reference evidence="1" key="1">
    <citation type="submission" date="2021-05" db="EMBL/GenBank/DDBJ databases">
        <authorList>
            <person name="Scholz U."/>
            <person name="Mascher M."/>
            <person name="Fiebig A."/>
        </authorList>
    </citation>
    <scope>NUCLEOTIDE SEQUENCE [LARGE SCALE GENOMIC DNA]</scope>
</reference>
<evidence type="ECO:0000313" key="1">
    <source>
        <dbReference type="EnsemblPlants" id="AVESA.00010b.r2.4CG1268420.1.CDS"/>
    </source>
</evidence>
<dbReference type="EnsemblPlants" id="AVESA.00010b.r2.4CG1268420.1">
    <property type="protein sequence ID" value="AVESA.00010b.r2.4CG1268420.1.CDS"/>
    <property type="gene ID" value="AVESA.00010b.r2.4CG1268420"/>
</dbReference>
<evidence type="ECO:0000313" key="2">
    <source>
        <dbReference type="Proteomes" id="UP001732700"/>
    </source>
</evidence>
<name>A0ACD5WUP3_AVESA</name>
<accession>A0ACD5WUP3</accession>